<dbReference type="EMBL" id="JBHSXN010000002">
    <property type="protein sequence ID" value="MFC6953244.1"/>
    <property type="molecule type" value="Genomic_DNA"/>
</dbReference>
<name>A0ABD5VIG1_9EURY</name>
<feature type="transmembrane region" description="Helical" evidence="1">
    <location>
        <begin position="139"/>
        <end position="165"/>
    </location>
</feature>
<feature type="transmembrane region" description="Helical" evidence="1">
    <location>
        <begin position="185"/>
        <end position="204"/>
    </location>
</feature>
<dbReference type="Pfam" id="PF09997">
    <property type="entry name" value="DUF2238"/>
    <property type="match status" value="1"/>
</dbReference>
<keyword evidence="3" id="KW-1185">Reference proteome</keyword>
<dbReference type="RefSeq" id="WP_336350207.1">
    <property type="nucleotide sequence ID" value="NZ_JAZAQL010000002.1"/>
</dbReference>
<reference evidence="2 3" key="1">
    <citation type="journal article" date="2019" name="Int. J. Syst. Evol. Microbiol.">
        <title>The Global Catalogue of Microorganisms (GCM) 10K type strain sequencing project: providing services to taxonomists for standard genome sequencing and annotation.</title>
        <authorList>
            <consortium name="The Broad Institute Genomics Platform"/>
            <consortium name="The Broad Institute Genome Sequencing Center for Infectious Disease"/>
            <person name="Wu L."/>
            <person name="Ma J."/>
        </authorList>
    </citation>
    <scope>NUCLEOTIDE SEQUENCE [LARGE SCALE GENOMIC DNA]</scope>
    <source>
        <strain evidence="2 3">GX26</strain>
    </source>
</reference>
<evidence type="ECO:0000313" key="3">
    <source>
        <dbReference type="Proteomes" id="UP001596395"/>
    </source>
</evidence>
<keyword evidence="1" id="KW-1133">Transmembrane helix</keyword>
<feature type="transmembrane region" description="Helical" evidence="1">
    <location>
        <begin position="20"/>
        <end position="49"/>
    </location>
</feature>
<comment type="caution">
    <text evidence="2">The sequence shown here is derived from an EMBL/GenBank/DDBJ whole genome shotgun (WGS) entry which is preliminary data.</text>
</comment>
<organism evidence="2 3">
    <name type="scientific">Halorubellus litoreus</name>
    <dbReference type="NCBI Taxonomy" id="755308"/>
    <lineage>
        <taxon>Archaea</taxon>
        <taxon>Methanobacteriati</taxon>
        <taxon>Methanobacteriota</taxon>
        <taxon>Stenosarchaea group</taxon>
        <taxon>Halobacteria</taxon>
        <taxon>Halobacteriales</taxon>
        <taxon>Halorubellaceae</taxon>
        <taxon>Halorubellus</taxon>
    </lineage>
</organism>
<dbReference type="InterPro" id="IPR014509">
    <property type="entry name" value="YjdF-like"/>
</dbReference>
<protein>
    <recommendedName>
        <fullName evidence="4">DUF2238 domain-containing protein</fullName>
    </recommendedName>
</protein>
<dbReference type="AlphaFoldDB" id="A0ABD5VIG1"/>
<feature type="transmembrane region" description="Helical" evidence="1">
    <location>
        <begin position="69"/>
        <end position="87"/>
    </location>
</feature>
<accession>A0ABD5VIG1</accession>
<sequence length="221" mass="24134">MTSLSSFGLHERRQKQLSRFMQLSLVGLLFVGIYELNVGIVVNCAVGLVVTELPAIVERDYDVPMDAGLTLWITTAAFLHALGTVGLPGMEDSFYRTLPVWDDVTHALSASVVAAAGYSTVRALDEHSADIYLPRRVTFAYVLAFTMAFGVIWEVLEFAITVATGAVGVDTVLTQYSVEDTLGDLVWNTFGGLLVAIWGHLYLTNVVGALRSRMTDNSHEE</sequence>
<keyword evidence="1" id="KW-0472">Membrane</keyword>
<dbReference type="Proteomes" id="UP001596395">
    <property type="component" value="Unassembled WGS sequence"/>
</dbReference>
<keyword evidence="1" id="KW-0812">Transmembrane</keyword>
<evidence type="ECO:0008006" key="4">
    <source>
        <dbReference type="Google" id="ProtNLM"/>
    </source>
</evidence>
<proteinExistence type="predicted"/>
<evidence type="ECO:0000313" key="2">
    <source>
        <dbReference type="EMBL" id="MFC6953244.1"/>
    </source>
</evidence>
<evidence type="ECO:0000256" key="1">
    <source>
        <dbReference type="SAM" id="Phobius"/>
    </source>
</evidence>
<gene>
    <name evidence="2" type="ORF">ACFQGB_10250</name>
</gene>